<evidence type="ECO:0000256" key="1">
    <source>
        <dbReference type="ARBA" id="ARBA00023015"/>
    </source>
</evidence>
<dbReference type="InterPro" id="IPR000835">
    <property type="entry name" value="HTH_MarR-typ"/>
</dbReference>
<dbReference type="GO" id="GO:0003700">
    <property type="term" value="F:DNA-binding transcription factor activity"/>
    <property type="evidence" value="ECO:0007669"/>
    <property type="project" value="InterPro"/>
</dbReference>
<evidence type="ECO:0000259" key="4">
    <source>
        <dbReference type="PROSITE" id="PS50995"/>
    </source>
</evidence>
<dbReference type="GO" id="GO:0003677">
    <property type="term" value="F:DNA binding"/>
    <property type="evidence" value="ECO:0007669"/>
    <property type="project" value="UniProtKB-KW"/>
</dbReference>
<keyword evidence="1" id="KW-0805">Transcription regulation</keyword>
<name>A0A4V2ETE3_9PSEU</name>
<dbReference type="Gene3D" id="1.10.10.10">
    <property type="entry name" value="Winged helix-like DNA-binding domain superfamily/Winged helix DNA-binding domain"/>
    <property type="match status" value="1"/>
</dbReference>
<evidence type="ECO:0000313" key="6">
    <source>
        <dbReference type="Proteomes" id="UP000294257"/>
    </source>
</evidence>
<organism evidence="5 6">
    <name type="scientific">Herbihabitans rhizosphaerae</name>
    <dbReference type="NCBI Taxonomy" id="1872711"/>
    <lineage>
        <taxon>Bacteria</taxon>
        <taxon>Bacillati</taxon>
        <taxon>Actinomycetota</taxon>
        <taxon>Actinomycetes</taxon>
        <taxon>Pseudonocardiales</taxon>
        <taxon>Pseudonocardiaceae</taxon>
        <taxon>Herbihabitans</taxon>
    </lineage>
</organism>
<proteinExistence type="predicted"/>
<dbReference type="PROSITE" id="PS50995">
    <property type="entry name" value="HTH_MARR_2"/>
    <property type="match status" value="1"/>
</dbReference>
<protein>
    <submittedName>
        <fullName evidence="5">MarR family transcriptional regulator</fullName>
    </submittedName>
</protein>
<dbReference type="RefSeq" id="WP_130343784.1">
    <property type="nucleotide sequence ID" value="NZ_SGWQ01000003.1"/>
</dbReference>
<evidence type="ECO:0000256" key="2">
    <source>
        <dbReference type="ARBA" id="ARBA00023125"/>
    </source>
</evidence>
<dbReference type="SMART" id="SM00347">
    <property type="entry name" value="HTH_MARR"/>
    <property type="match status" value="1"/>
</dbReference>
<sequence length="166" mass="18018">MTTEAQAAPPATQVSTDLCFLLSQASHVLTTELAAALETVGISPRARCVLTNANRGEFTQSQLAEMSALDKTTMTATIDELEQNGYAERKASATDRRARIIAVTKTGKRILAMSDDVVADVYADVLEALPDGQAELFLEMLAHLVGKRLAQPAHCQQQVRRPRQSH</sequence>
<comment type="caution">
    <text evidence="5">The sequence shown here is derived from an EMBL/GenBank/DDBJ whole genome shotgun (WGS) entry which is preliminary data.</text>
</comment>
<dbReference type="InterPro" id="IPR036388">
    <property type="entry name" value="WH-like_DNA-bd_sf"/>
</dbReference>
<keyword evidence="6" id="KW-1185">Reference proteome</keyword>
<keyword evidence="2" id="KW-0238">DNA-binding</keyword>
<evidence type="ECO:0000256" key="3">
    <source>
        <dbReference type="ARBA" id="ARBA00023163"/>
    </source>
</evidence>
<dbReference type="PANTHER" id="PTHR42756">
    <property type="entry name" value="TRANSCRIPTIONAL REGULATOR, MARR"/>
    <property type="match status" value="1"/>
</dbReference>
<evidence type="ECO:0000313" key="5">
    <source>
        <dbReference type="EMBL" id="RZS40773.1"/>
    </source>
</evidence>
<gene>
    <name evidence="5" type="ORF">EV193_10386</name>
</gene>
<accession>A0A4V2ETE3</accession>
<dbReference type="PRINTS" id="PR00598">
    <property type="entry name" value="HTHMARR"/>
</dbReference>
<dbReference type="SUPFAM" id="SSF46785">
    <property type="entry name" value="Winged helix' DNA-binding domain"/>
    <property type="match status" value="1"/>
</dbReference>
<keyword evidence="3" id="KW-0804">Transcription</keyword>
<feature type="domain" description="HTH marR-type" evidence="4">
    <location>
        <begin position="15"/>
        <end position="146"/>
    </location>
</feature>
<dbReference type="OrthoDB" id="3217017at2"/>
<dbReference type="EMBL" id="SGWQ01000003">
    <property type="protein sequence ID" value="RZS40773.1"/>
    <property type="molecule type" value="Genomic_DNA"/>
</dbReference>
<dbReference type="PANTHER" id="PTHR42756:SF1">
    <property type="entry name" value="TRANSCRIPTIONAL REPRESSOR OF EMRAB OPERON"/>
    <property type="match status" value="1"/>
</dbReference>
<dbReference type="Proteomes" id="UP000294257">
    <property type="component" value="Unassembled WGS sequence"/>
</dbReference>
<dbReference type="Pfam" id="PF01047">
    <property type="entry name" value="MarR"/>
    <property type="match status" value="1"/>
</dbReference>
<dbReference type="AlphaFoldDB" id="A0A4V2ETE3"/>
<dbReference type="InterPro" id="IPR036390">
    <property type="entry name" value="WH_DNA-bd_sf"/>
</dbReference>
<reference evidence="5 6" key="1">
    <citation type="submission" date="2019-02" db="EMBL/GenBank/DDBJ databases">
        <title>Genomic Encyclopedia of Type Strains, Phase IV (KMG-IV): sequencing the most valuable type-strain genomes for metagenomic binning, comparative biology and taxonomic classification.</title>
        <authorList>
            <person name="Goeker M."/>
        </authorList>
    </citation>
    <scope>NUCLEOTIDE SEQUENCE [LARGE SCALE GENOMIC DNA]</scope>
    <source>
        <strain evidence="5 6">DSM 101727</strain>
    </source>
</reference>